<name>A0A2I2KXX0_9ACTN</name>
<feature type="region of interest" description="Disordered" evidence="1">
    <location>
        <begin position="74"/>
        <end position="104"/>
    </location>
</feature>
<dbReference type="Proteomes" id="UP000234331">
    <property type="component" value="Unassembled WGS sequence"/>
</dbReference>
<evidence type="ECO:0000313" key="2">
    <source>
        <dbReference type="EMBL" id="SNQ50509.1"/>
    </source>
</evidence>
<gene>
    <name evidence="2" type="ORF">FRACA_4780002</name>
</gene>
<reference evidence="2 3" key="1">
    <citation type="submission" date="2017-06" db="EMBL/GenBank/DDBJ databases">
        <authorList>
            <person name="Kim H.J."/>
            <person name="Triplett B.A."/>
        </authorList>
    </citation>
    <scope>NUCLEOTIDE SEQUENCE [LARGE SCALE GENOMIC DNA]</scope>
    <source>
        <strain evidence="2">FRACA_ARgP5</strain>
    </source>
</reference>
<feature type="compositionally biased region" description="Low complexity" evidence="1">
    <location>
        <begin position="84"/>
        <end position="93"/>
    </location>
</feature>
<keyword evidence="3" id="KW-1185">Reference proteome</keyword>
<proteinExistence type="predicted"/>
<dbReference type="EMBL" id="FZMO01000421">
    <property type="protein sequence ID" value="SNQ50509.1"/>
    <property type="molecule type" value="Genomic_DNA"/>
</dbReference>
<accession>A0A2I2KXX0</accession>
<sequence>MTSDDRGVLEAARAIRPYLTDWFTKKDAAALDQQIATVLAAAEPADPAPVAGELRALLHRHPLTGRFLRDVLADAPRYRPPDQQPRYQRTPRPGTLGDPGPVAADRYVCPHGDYTWYRPDLSTPIPSCPTHQAALTRS</sequence>
<dbReference type="RefSeq" id="WP_101833858.1">
    <property type="nucleotide sequence ID" value="NZ_FZMO01000421.1"/>
</dbReference>
<dbReference type="AlphaFoldDB" id="A0A2I2KXX0"/>
<organism evidence="2 3">
    <name type="scientific">Frankia canadensis</name>
    <dbReference type="NCBI Taxonomy" id="1836972"/>
    <lineage>
        <taxon>Bacteria</taxon>
        <taxon>Bacillati</taxon>
        <taxon>Actinomycetota</taxon>
        <taxon>Actinomycetes</taxon>
        <taxon>Frankiales</taxon>
        <taxon>Frankiaceae</taxon>
        <taxon>Frankia</taxon>
    </lineage>
</organism>
<protein>
    <submittedName>
        <fullName evidence="2">Uncharacterized protein</fullName>
    </submittedName>
</protein>
<evidence type="ECO:0000256" key="1">
    <source>
        <dbReference type="SAM" id="MobiDB-lite"/>
    </source>
</evidence>
<evidence type="ECO:0000313" key="3">
    <source>
        <dbReference type="Proteomes" id="UP000234331"/>
    </source>
</evidence>
<dbReference type="OrthoDB" id="3218370at2"/>